<dbReference type="Pfam" id="PF13829">
    <property type="entry name" value="DUF4191"/>
    <property type="match status" value="1"/>
</dbReference>
<evidence type="ECO:0000256" key="1">
    <source>
        <dbReference type="SAM" id="MobiDB-lite"/>
    </source>
</evidence>
<evidence type="ECO:0000256" key="2">
    <source>
        <dbReference type="SAM" id="Phobius"/>
    </source>
</evidence>
<keyword evidence="2" id="KW-0812">Transmembrane</keyword>
<dbReference type="KEGG" id="fsy:FsymDg_3226"/>
<dbReference type="AlphaFoldDB" id="F8AZ65"/>
<proteinExistence type="predicted"/>
<feature type="compositionally biased region" description="Low complexity" evidence="1">
    <location>
        <begin position="1"/>
        <end position="21"/>
    </location>
</feature>
<dbReference type="Proteomes" id="UP000001549">
    <property type="component" value="Chromosome"/>
</dbReference>
<dbReference type="STRING" id="656024.FsymDg_3226"/>
<gene>
    <name evidence="3" type="ordered locus">FsymDg_3226</name>
</gene>
<keyword evidence="4" id="KW-1185">Reference proteome</keyword>
<dbReference type="InterPro" id="IPR025445">
    <property type="entry name" value="DUF4191"/>
</dbReference>
<sequence length="250" mass="27080">MARTNRSGGRAPAAAGTTAGSGRRKGAERRAARAGRLTQLRTVFRLTRQRDPRAVWWSLLGLVIPVGIVGVLLGLVVGPLWTWLPIGIVLGLLGAVNVFSRRVQKTAYAEMEGQPGAAAGIIERMRGDWRLTPAVAVNRNQDVVHRVVCRAGVVIIAEGRGRGQRDLLGTEVRRVRKVVGETPIHDIVIGSGPGEVPLPKLRLTLMRLPRTLRRGEVDPLARRLRAVSSPTLPIPKGPIPRSIPRGGKIR</sequence>
<accession>F8AZ65</accession>
<feature type="region of interest" description="Disordered" evidence="1">
    <location>
        <begin position="1"/>
        <end position="33"/>
    </location>
</feature>
<dbReference type="eggNOG" id="ENOG5031K3Y">
    <property type="taxonomic scope" value="Bacteria"/>
</dbReference>
<evidence type="ECO:0000313" key="3">
    <source>
        <dbReference type="EMBL" id="AEH10532.1"/>
    </source>
</evidence>
<keyword evidence="2" id="KW-0472">Membrane</keyword>
<reference evidence="3 4" key="1">
    <citation type="submission" date="2011-05" db="EMBL/GenBank/DDBJ databases">
        <title>Complete sequence of chromosome of Frankia symbiont of Datisca glomerata.</title>
        <authorList>
            <consortium name="US DOE Joint Genome Institute"/>
            <person name="Lucas S."/>
            <person name="Han J."/>
            <person name="Lapidus A."/>
            <person name="Cheng J.-F."/>
            <person name="Goodwin L."/>
            <person name="Pitluck S."/>
            <person name="Peters L."/>
            <person name="Mikhailova N."/>
            <person name="Chertkov O."/>
            <person name="Teshima H."/>
            <person name="Han C."/>
            <person name="Tapia R."/>
            <person name="Land M."/>
            <person name="Hauser L."/>
            <person name="Kyrpides N."/>
            <person name="Ivanova N."/>
            <person name="Pagani I."/>
            <person name="Berry A."/>
            <person name="Pawlowski K."/>
            <person name="Persson T."/>
            <person name="Vanden Heuvel B."/>
            <person name="Benson D."/>
            <person name="Woyke T."/>
        </authorList>
    </citation>
    <scope>NUCLEOTIDE SEQUENCE [LARGE SCALE GENOMIC DNA]</scope>
    <source>
        <strain evidence="4">4085684</strain>
    </source>
</reference>
<dbReference type="HOGENOM" id="CLU_089257_0_0_11"/>
<protein>
    <submittedName>
        <fullName evidence="3">Putative integral membrane protein</fullName>
    </submittedName>
</protein>
<organism evidence="3 4">
    <name type="scientific">Candidatus Protofrankia datiscae</name>
    <dbReference type="NCBI Taxonomy" id="2716812"/>
    <lineage>
        <taxon>Bacteria</taxon>
        <taxon>Bacillati</taxon>
        <taxon>Actinomycetota</taxon>
        <taxon>Actinomycetes</taxon>
        <taxon>Frankiales</taxon>
        <taxon>Frankiaceae</taxon>
        <taxon>Protofrankia</taxon>
    </lineage>
</organism>
<feature type="region of interest" description="Disordered" evidence="1">
    <location>
        <begin position="229"/>
        <end position="250"/>
    </location>
</feature>
<evidence type="ECO:0000313" key="4">
    <source>
        <dbReference type="Proteomes" id="UP000001549"/>
    </source>
</evidence>
<feature type="transmembrane region" description="Helical" evidence="2">
    <location>
        <begin position="80"/>
        <end position="99"/>
    </location>
</feature>
<keyword evidence="2" id="KW-1133">Transmembrane helix</keyword>
<dbReference type="EMBL" id="CP002801">
    <property type="protein sequence ID" value="AEH10532.1"/>
    <property type="molecule type" value="Genomic_DNA"/>
</dbReference>
<name>F8AZ65_9ACTN</name>
<feature type="transmembrane region" description="Helical" evidence="2">
    <location>
        <begin position="54"/>
        <end position="74"/>
    </location>
</feature>